<dbReference type="EMBL" id="CM000781">
    <property type="protein sequence ID" value="AQK65918.1"/>
    <property type="molecule type" value="Genomic_DNA"/>
</dbReference>
<dbReference type="EMBL" id="CM000781">
    <property type="protein sequence ID" value="AQK65897.1"/>
    <property type="molecule type" value="Genomic_DNA"/>
</dbReference>
<proteinExistence type="predicted"/>
<dbReference type="EMBL" id="CM000781">
    <property type="protein sequence ID" value="AQK65902.1"/>
    <property type="molecule type" value="Genomic_DNA"/>
</dbReference>
<feature type="compositionally biased region" description="Basic and acidic residues" evidence="1">
    <location>
        <begin position="24"/>
        <end position="43"/>
    </location>
</feature>
<organism evidence="2">
    <name type="scientific">Zea mays</name>
    <name type="common">Maize</name>
    <dbReference type="NCBI Taxonomy" id="4577"/>
    <lineage>
        <taxon>Eukaryota</taxon>
        <taxon>Viridiplantae</taxon>
        <taxon>Streptophyta</taxon>
        <taxon>Embryophyta</taxon>
        <taxon>Tracheophyta</taxon>
        <taxon>Spermatophyta</taxon>
        <taxon>Magnoliopsida</taxon>
        <taxon>Liliopsida</taxon>
        <taxon>Poales</taxon>
        <taxon>Poaceae</taxon>
        <taxon>PACMAD clade</taxon>
        <taxon>Panicoideae</taxon>
        <taxon>Andropogonodae</taxon>
        <taxon>Andropogoneae</taxon>
        <taxon>Tripsacinae</taxon>
        <taxon>Zea</taxon>
    </lineage>
</organism>
<dbReference type="EMBL" id="CM000781">
    <property type="protein sequence ID" value="AQK65882.1"/>
    <property type="molecule type" value="Genomic_DNA"/>
</dbReference>
<feature type="region of interest" description="Disordered" evidence="1">
    <location>
        <begin position="1"/>
        <end position="69"/>
    </location>
</feature>
<dbReference type="EMBL" id="CM000781">
    <property type="protein sequence ID" value="AQK65887.1"/>
    <property type="molecule type" value="Genomic_DNA"/>
</dbReference>
<sequence length="69" mass="7573">MISMEGGLLSTASPSCSFVNPVRRAAEPRDRADPPFSRPRPDTRSPPALTNLHSRSPHHPPPHPRPPHP</sequence>
<evidence type="ECO:0000256" key="1">
    <source>
        <dbReference type="SAM" id="MobiDB-lite"/>
    </source>
</evidence>
<name>A0A1D6GS59_MAIZE</name>
<dbReference type="EMBL" id="CM000781">
    <property type="protein sequence ID" value="AQK65921.1"/>
    <property type="molecule type" value="Genomic_DNA"/>
</dbReference>
<reference evidence="2" key="1">
    <citation type="submission" date="2015-12" db="EMBL/GenBank/DDBJ databases">
        <title>Update maize B73 reference genome by single molecule sequencing technologies.</title>
        <authorList>
            <consortium name="Maize Genome Sequencing Project"/>
            <person name="Ware D."/>
        </authorList>
    </citation>
    <scope>NUCLEOTIDE SEQUENCE</scope>
    <source>
        <tissue evidence="2">Seedling</tissue>
    </source>
</reference>
<accession>A0A1D6GS59</accession>
<dbReference type="EMBL" id="CM000781">
    <property type="protein sequence ID" value="AQK65877.1"/>
    <property type="molecule type" value="Genomic_DNA"/>
</dbReference>
<dbReference type="EMBL" id="CM000781">
    <property type="protein sequence ID" value="AQK65881.1"/>
    <property type="molecule type" value="Genomic_DNA"/>
</dbReference>
<dbReference type="EMBL" id="CM000781">
    <property type="protein sequence ID" value="AQK65923.1"/>
    <property type="molecule type" value="Genomic_DNA"/>
</dbReference>
<dbReference type="EMBL" id="CM000781">
    <property type="protein sequence ID" value="AQK65879.1"/>
    <property type="molecule type" value="Genomic_DNA"/>
</dbReference>
<dbReference type="EMBL" id="CM000781">
    <property type="protein sequence ID" value="AQK65891.1"/>
    <property type="molecule type" value="Genomic_DNA"/>
</dbReference>
<gene>
    <name evidence="2" type="ORF">ZEAMMB73_Zm00001d014330</name>
</gene>
<feature type="compositionally biased region" description="Basic residues" evidence="1">
    <location>
        <begin position="55"/>
        <end position="69"/>
    </location>
</feature>
<dbReference type="EMBL" id="CM000781">
    <property type="protein sequence ID" value="AQK65903.1"/>
    <property type="molecule type" value="Genomic_DNA"/>
</dbReference>
<dbReference type="EMBL" id="CM000781">
    <property type="protein sequence ID" value="AQK65913.1"/>
    <property type="molecule type" value="Genomic_DNA"/>
</dbReference>
<evidence type="ECO:0000313" key="2">
    <source>
        <dbReference type="EMBL" id="AQK65886.1"/>
    </source>
</evidence>
<dbReference type="AlphaFoldDB" id="A0A1D6GS59"/>
<dbReference type="EMBL" id="CM000781">
    <property type="protein sequence ID" value="AQK65886.1"/>
    <property type="molecule type" value="Genomic_DNA"/>
</dbReference>
<protein>
    <submittedName>
        <fullName evidence="2">Ras-related small GTP-binding family protein</fullName>
    </submittedName>
</protein>
<dbReference type="EMBL" id="CM000781">
    <property type="protein sequence ID" value="AQK65910.1"/>
    <property type="molecule type" value="Genomic_DNA"/>
</dbReference>
<dbReference type="EMBL" id="CM000781">
    <property type="protein sequence ID" value="AQK65904.1"/>
    <property type="molecule type" value="Genomic_DNA"/>
</dbReference>
<dbReference type="EMBL" id="CM000781">
    <property type="protein sequence ID" value="AQK65894.1"/>
    <property type="molecule type" value="Genomic_DNA"/>
</dbReference>
<dbReference type="EMBL" id="CM000781">
    <property type="protein sequence ID" value="AQK65888.1"/>
    <property type="molecule type" value="Genomic_DNA"/>
</dbReference>